<dbReference type="AlphaFoldDB" id="A0A286ACU2"/>
<feature type="domain" description="TonB-dependent receptor plug" evidence="9">
    <location>
        <begin position="117"/>
        <end position="226"/>
    </location>
</feature>
<feature type="signal peptide" evidence="8">
    <location>
        <begin position="1"/>
        <end position="22"/>
    </location>
</feature>
<dbReference type="SUPFAM" id="SSF56935">
    <property type="entry name" value="Porins"/>
    <property type="match status" value="1"/>
</dbReference>
<dbReference type="InterPro" id="IPR012910">
    <property type="entry name" value="Plug_dom"/>
</dbReference>
<evidence type="ECO:0000256" key="8">
    <source>
        <dbReference type="SAM" id="SignalP"/>
    </source>
</evidence>
<dbReference type="Pfam" id="PF07715">
    <property type="entry name" value="Plug"/>
    <property type="match status" value="1"/>
</dbReference>
<keyword evidence="4 7" id="KW-0812">Transmembrane</keyword>
<dbReference type="OrthoDB" id="9768177at2"/>
<evidence type="ECO:0000256" key="4">
    <source>
        <dbReference type="ARBA" id="ARBA00022692"/>
    </source>
</evidence>
<dbReference type="Pfam" id="PF13715">
    <property type="entry name" value="CarbopepD_reg_2"/>
    <property type="match status" value="1"/>
</dbReference>
<keyword evidence="5 7" id="KW-0472">Membrane</keyword>
<keyword evidence="8" id="KW-0732">Signal</keyword>
<comment type="subcellular location">
    <subcellularLocation>
        <location evidence="1 7">Cell outer membrane</location>
        <topology evidence="1 7">Multi-pass membrane protein</topology>
    </subcellularLocation>
</comment>
<dbReference type="InterPro" id="IPR036942">
    <property type="entry name" value="Beta-barrel_TonB_sf"/>
</dbReference>
<keyword evidence="2 7" id="KW-0813">Transport</keyword>
<dbReference type="RefSeq" id="WP_097133240.1">
    <property type="nucleotide sequence ID" value="NZ_OCMT01000004.1"/>
</dbReference>
<keyword evidence="6 7" id="KW-0998">Cell outer membrane</keyword>
<comment type="similarity">
    <text evidence="7">Belongs to the TonB-dependent receptor family.</text>
</comment>
<evidence type="ECO:0000313" key="10">
    <source>
        <dbReference type="EMBL" id="SOD19721.1"/>
    </source>
</evidence>
<dbReference type="InterPro" id="IPR023997">
    <property type="entry name" value="TonB-dep_OMP_SusC/RagA_CS"/>
</dbReference>
<dbReference type="InterPro" id="IPR008969">
    <property type="entry name" value="CarboxyPept-like_regulatory"/>
</dbReference>
<organism evidence="10 11">
    <name type="scientific">Pedobacter xixiisoli</name>
    <dbReference type="NCBI Taxonomy" id="1476464"/>
    <lineage>
        <taxon>Bacteria</taxon>
        <taxon>Pseudomonadati</taxon>
        <taxon>Bacteroidota</taxon>
        <taxon>Sphingobacteriia</taxon>
        <taxon>Sphingobacteriales</taxon>
        <taxon>Sphingobacteriaceae</taxon>
        <taxon>Pedobacter</taxon>
    </lineage>
</organism>
<proteinExistence type="inferred from homology"/>
<evidence type="ECO:0000256" key="6">
    <source>
        <dbReference type="ARBA" id="ARBA00023237"/>
    </source>
</evidence>
<keyword evidence="11" id="KW-1185">Reference proteome</keyword>
<dbReference type="FunFam" id="2.170.130.10:FF:000003">
    <property type="entry name" value="SusC/RagA family TonB-linked outer membrane protein"/>
    <property type="match status" value="1"/>
</dbReference>
<dbReference type="InterPro" id="IPR039426">
    <property type="entry name" value="TonB-dep_rcpt-like"/>
</dbReference>
<dbReference type="Gene3D" id="2.40.170.20">
    <property type="entry name" value="TonB-dependent receptor, beta-barrel domain"/>
    <property type="match status" value="1"/>
</dbReference>
<sequence length="1015" mass="111215">MKRIRLLIVLLICSIALPEAFAQSLTVSGVIKDKTGQEIPGVSVIVKGTTTGVSTTTDGKYSITVPKAGTTLVFSFIGMTTQEIIVTKSETVNIVMDDAANTLNDVVVVGFGTQKRSNVTGSVATVNNKQLVQTPVGDLSNALAGRTPGVITKQPSGEPGADGTQIFIRGNSTFGGGSMEPLFVIDGVVRSGRDFGQMDPNEIESVSILKDASSAAIFGVKGANGVVLVTTKRGKAGQISANYSFNYGFSKVTRLPNALGSYEYATLYNEAKLNDNPLATPEFSLERLESFRNGSNPDADPNTDWMDLVLGGTAPRKQHNLSLSGGSEKIKYFTSFGYLNEDGLYKSLNYNRYNVRSNVDIQATSTTKISIDLSGRIENKQSPPASVDNIFEHTMRNPPVQPARFSNGLLAAPGVYPNPLALISEESGYNRNNANFFMSNFQVVQQIPGVEGLSIKGVLAFDKNFNYNKTWNQWVPLYARNNDGTYTINAQSKSSLSKGYGEGQSTELQGHINYDRRFGKHGISALALVLQKQNQGTGIYGARNSYESSALQILNFGPALNEVLSDGEDKTALRSAAFRINYDFDGKYLFQASLRRDESENFAPKERVGYFPAFSAGWLLTKESFMQDLKFVDFLKLKASYGTLGSDRIPSRFGYYNRYNLVPNVYPFGGNFVTGLTPGAIANENLTWETSIKMDAGIEAKLFKNQLSVDVTVFKERRKDILATRALSVPLSFGAALPAENFGIVDNQGLELILNHNKQLSSNFSYFIGGNFTYAKNKIVEAAEASNIPDYRRITGRPNGGIYGYKAIGIFRDAADYAASPKHTAYLSSTGPGDIKYQDINGDGIINDDDITYLGNGSLPQILYGINGGVNYKGFELNFLLQGAAQSQQLFTQNAAWAFHNGGRVNAEWLDRWTPARPDAPLPRLTLNTNGNNYLNSSFWVQNSSYIRLKNVEFAYTLKHRLLSKIGANNVRFYAQGQNLFTITDLINLDPENTNGIGRYYPQQKTYTFGVNVQF</sequence>
<evidence type="ECO:0000256" key="3">
    <source>
        <dbReference type="ARBA" id="ARBA00022452"/>
    </source>
</evidence>
<dbReference type="InterPro" id="IPR018247">
    <property type="entry name" value="EF_Hand_1_Ca_BS"/>
</dbReference>
<dbReference type="EMBL" id="OCMT01000004">
    <property type="protein sequence ID" value="SOD19721.1"/>
    <property type="molecule type" value="Genomic_DNA"/>
</dbReference>
<evidence type="ECO:0000256" key="5">
    <source>
        <dbReference type="ARBA" id="ARBA00023136"/>
    </source>
</evidence>
<accession>A0A286ACU2</accession>
<dbReference type="SUPFAM" id="SSF49464">
    <property type="entry name" value="Carboxypeptidase regulatory domain-like"/>
    <property type="match status" value="1"/>
</dbReference>
<evidence type="ECO:0000256" key="1">
    <source>
        <dbReference type="ARBA" id="ARBA00004571"/>
    </source>
</evidence>
<reference evidence="11" key="1">
    <citation type="submission" date="2017-09" db="EMBL/GenBank/DDBJ databases">
        <authorList>
            <person name="Varghese N."/>
            <person name="Submissions S."/>
        </authorList>
    </citation>
    <scope>NUCLEOTIDE SEQUENCE [LARGE SCALE GENOMIC DNA]</scope>
    <source>
        <strain evidence="11">CGMCC 1.12803</strain>
    </source>
</reference>
<keyword evidence="3 7" id="KW-1134">Transmembrane beta strand</keyword>
<evidence type="ECO:0000256" key="2">
    <source>
        <dbReference type="ARBA" id="ARBA00022448"/>
    </source>
</evidence>
<dbReference type="Proteomes" id="UP000219281">
    <property type="component" value="Unassembled WGS sequence"/>
</dbReference>
<evidence type="ECO:0000256" key="7">
    <source>
        <dbReference type="PROSITE-ProRule" id="PRU01360"/>
    </source>
</evidence>
<dbReference type="NCBIfam" id="TIGR04056">
    <property type="entry name" value="OMP_RagA_SusC"/>
    <property type="match status" value="1"/>
</dbReference>
<gene>
    <name evidence="10" type="ORF">SAMN06297358_3426</name>
</gene>
<name>A0A286ACU2_9SPHI</name>
<feature type="chain" id="PRO_5013239091" evidence="8">
    <location>
        <begin position="23"/>
        <end position="1015"/>
    </location>
</feature>
<dbReference type="InterPro" id="IPR037066">
    <property type="entry name" value="Plug_dom_sf"/>
</dbReference>
<protein>
    <submittedName>
        <fullName evidence="10">TonB-linked outer membrane protein, SusC/RagA family</fullName>
    </submittedName>
</protein>
<dbReference type="PROSITE" id="PS00018">
    <property type="entry name" value="EF_HAND_1"/>
    <property type="match status" value="1"/>
</dbReference>
<dbReference type="InterPro" id="IPR023996">
    <property type="entry name" value="TonB-dep_OMP_SusC/RagA"/>
</dbReference>
<dbReference type="Gene3D" id="2.170.130.10">
    <property type="entry name" value="TonB-dependent receptor, plug domain"/>
    <property type="match status" value="1"/>
</dbReference>
<dbReference type="GO" id="GO:0009279">
    <property type="term" value="C:cell outer membrane"/>
    <property type="evidence" value="ECO:0007669"/>
    <property type="project" value="UniProtKB-SubCell"/>
</dbReference>
<dbReference type="Gene3D" id="2.60.40.1120">
    <property type="entry name" value="Carboxypeptidase-like, regulatory domain"/>
    <property type="match status" value="1"/>
</dbReference>
<dbReference type="PROSITE" id="PS52016">
    <property type="entry name" value="TONB_DEPENDENT_REC_3"/>
    <property type="match status" value="1"/>
</dbReference>
<evidence type="ECO:0000259" key="9">
    <source>
        <dbReference type="Pfam" id="PF07715"/>
    </source>
</evidence>
<dbReference type="NCBIfam" id="TIGR04057">
    <property type="entry name" value="SusC_RagA_signa"/>
    <property type="match status" value="1"/>
</dbReference>
<evidence type="ECO:0000313" key="11">
    <source>
        <dbReference type="Proteomes" id="UP000219281"/>
    </source>
</evidence>